<dbReference type="NCBIfam" id="TIGR00251">
    <property type="entry name" value="DUF167 family protein"/>
    <property type="match status" value="1"/>
</dbReference>
<protein>
    <submittedName>
        <fullName evidence="2">Uncharacterized protein</fullName>
    </submittedName>
</protein>
<comment type="caution">
    <text evidence="2">The sequence shown here is derived from an EMBL/GenBank/DDBJ whole genome shotgun (WGS) entry which is preliminary data.</text>
</comment>
<comment type="similarity">
    <text evidence="1">Belongs to the UPF0235 family.</text>
</comment>
<reference evidence="2 3" key="1">
    <citation type="journal article" date="2016" name="Nat. Commun.">
        <title>Thousands of microbial genomes shed light on interconnected biogeochemical processes in an aquifer system.</title>
        <authorList>
            <person name="Anantharaman K."/>
            <person name="Brown C.T."/>
            <person name="Hug L.A."/>
            <person name="Sharon I."/>
            <person name="Castelle C.J."/>
            <person name="Probst A.J."/>
            <person name="Thomas B.C."/>
            <person name="Singh A."/>
            <person name="Wilkins M.J."/>
            <person name="Karaoz U."/>
            <person name="Brodie E.L."/>
            <person name="Williams K.H."/>
            <person name="Hubbard S.S."/>
            <person name="Banfield J.F."/>
        </authorList>
    </citation>
    <scope>NUCLEOTIDE SEQUENCE [LARGE SCALE GENOMIC DNA]</scope>
</reference>
<dbReference type="Gene3D" id="3.30.1200.10">
    <property type="entry name" value="YggU-like"/>
    <property type="match status" value="1"/>
</dbReference>
<dbReference type="EMBL" id="MHNF01000021">
    <property type="protein sequence ID" value="OGZ41015.1"/>
    <property type="molecule type" value="Genomic_DNA"/>
</dbReference>
<dbReference type="Proteomes" id="UP000177126">
    <property type="component" value="Unassembled WGS sequence"/>
</dbReference>
<sequence>MKIFVKVKPDGYEEKIERVDETHFIAETKEPPVQNRANRAITRLLARYFNVELGKVRMIKGFRERNKIFEINL</sequence>
<evidence type="ECO:0000313" key="3">
    <source>
        <dbReference type="Proteomes" id="UP000177126"/>
    </source>
</evidence>
<name>A0A1G2FSF7_9BACT</name>
<accession>A0A1G2FSF7</accession>
<dbReference type="InterPro" id="IPR003746">
    <property type="entry name" value="DUF167"/>
</dbReference>
<dbReference type="SMART" id="SM01152">
    <property type="entry name" value="DUF167"/>
    <property type="match status" value="1"/>
</dbReference>
<dbReference type="Pfam" id="PF02594">
    <property type="entry name" value="DUF167"/>
    <property type="match status" value="1"/>
</dbReference>
<dbReference type="AlphaFoldDB" id="A0A1G2FSF7"/>
<evidence type="ECO:0000256" key="1">
    <source>
        <dbReference type="ARBA" id="ARBA00010364"/>
    </source>
</evidence>
<evidence type="ECO:0000313" key="2">
    <source>
        <dbReference type="EMBL" id="OGZ41015.1"/>
    </source>
</evidence>
<proteinExistence type="inferred from homology"/>
<dbReference type="InterPro" id="IPR036591">
    <property type="entry name" value="YggU-like_sf"/>
</dbReference>
<gene>
    <name evidence="2" type="ORF">A3B04_01700</name>
</gene>
<organism evidence="2 3">
    <name type="scientific">Candidatus Portnoybacteria bacterium RIFCSPLOWO2_02_FULL_39_11</name>
    <dbReference type="NCBI Taxonomy" id="1802001"/>
    <lineage>
        <taxon>Bacteria</taxon>
        <taxon>Candidatus Portnoyibacteriota</taxon>
    </lineage>
</organism>
<dbReference type="SUPFAM" id="SSF69786">
    <property type="entry name" value="YggU-like"/>
    <property type="match status" value="1"/>
</dbReference>